<dbReference type="GO" id="GO:0003677">
    <property type="term" value="F:DNA binding"/>
    <property type="evidence" value="ECO:0007669"/>
    <property type="project" value="UniProtKB-KW"/>
</dbReference>
<dbReference type="InterPro" id="IPR036388">
    <property type="entry name" value="WH-like_DNA-bd_sf"/>
</dbReference>
<evidence type="ECO:0000256" key="2">
    <source>
        <dbReference type="ARBA" id="ARBA00023125"/>
    </source>
</evidence>
<dbReference type="InterPro" id="IPR036390">
    <property type="entry name" value="WH_DNA-bd_sf"/>
</dbReference>
<accession>A0A9C9EMZ0</accession>
<dbReference type="CDD" id="cd00090">
    <property type="entry name" value="HTH_ARSR"/>
    <property type="match status" value="1"/>
</dbReference>
<evidence type="ECO:0000313" key="5">
    <source>
        <dbReference type="EMBL" id="HEC78900.1"/>
    </source>
</evidence>
<proteinExistence type="predicted"/>
<dbReference type="GO" id="GO:0003700">
    <property type="term" value="F:DNA-binding transcription factor activity"/>
    <property type="evidence" value="ECO:0007669"/>
    <property type="project" value="InterPro"/>
</dbReference>
<protein>
    <submittedName>
        <fullName evidence="5">ArsR family transcriptional regulator</fullName>
    </submittedName>
</protein>
<dbReference type="EMBL" id="DRIG01000075">
    <property type="protein sequence ID" value="HEC78900.1"/>
    <property type="molecule type" value="Genomic_DNA"/>
</dbReference>
<dbReference type="InterPro" id="IPR011991">
    <property type="entry name" value="ArsR-like_HTH"/>
</dbReference>
<dbReference type="InterPro" id="IPR051011">
    <property type="entry name" value="Metal_resp_trans_reg"/>
</dbReference>
<dbReference type="Pfam" id="PF01022">
    <property type="entry name" value="HTH_5"/>
    <property type="match status" value="1"/>
</dbReference>
<dbReference type="PROSITE" id="PS50987">
    <property type="entry name" value="HTH_ARSR_2"/>
    <property type="match status" value="1"/>
</dbReference>
<dbReference type="SMART" id="SM00418">
    <property type="entry name" value="HTH_ARSR"/>
    <property type="match status" value="1"/>
</dbReference>
<keyword evidence="1" id="KW-0805">Transcription regulation</keyword>
<dbReference type="PANTHER" id="PTHR43132">
    <property type="entry name" value="ARSENICAL RESISTANCE OPERON REPRESSOR ARSR-RELATED"/>
    <property type="match status" value="1"/>
</dbReference>
<keyword evidence="2" id="KW-0238">DNA-binding</keyword>
<evidence type="ECO:0000313" key="6">
    <source>
        <dbReference type="Proteomes" id="UP000885826"/>
    </source>
</evidence>
<dbReference type="AlphaFoldDB" id="A0A9C9EMZ0"/>
<dbReference type="PRINTS" id="PR00778">
    <property type="entry name" value="HTHARSR"/>
</dbReference>
<evidence type="ECO:0000259" key="4">
    <source>
        <dbReference type="PROSITE" id="PS50987"/>
    </source>
</evidence>
<keyword evidence="3" id="KW-0804">Transcription</keyword>
<feature type="domain" description="HTH arsR-type" evidence="4">
    <location>
        <begin position="1"/>
        <end position="95"/>
    </location>
</feature>
<dbReference type="Proteomes" id="UP000885826">
    <property type="component" value="Unassembled WGS sequence"/>
</dbReference>
<organism evidence="5 6">
    <name type="scientific">candidate division WOR-3 bacterium</name>
    <dbReference type="NCBI Taxonomy" id="2052148"/>
    <lineage>
        <taxon>Bacteria</taxon>
        <taxon>Bacteria division WOR-3</taxon>
    </lineage>
</organism>
<dbReference type="NCBIfam" id="NF033788">
    <property type="entry name" value="HTH_metalloreg"/>
    <property type="match status" value="1"/>
</dbReference>
<dbReference type="Gene3D" id="1.10.10.10">
    <property type="entry name" value="Winged helix-like DNA-binding domain superfamily/Winged helix DNA-binding domain"/>
    <property type="match status" value="1"/>
</dbReference>
<evidence type="ECO:0000256" key="1">
    <source>
        <dbReference type="ARBA" id="ARBA00023015"/>
    </source>
</evidence>
<sequence length="110" mass="12536">MEEDILKIQAAAFNALGHPVRLKVLEKLRDGPCCVCKIIPYVGCKQPNVSHHLAILRRAGIIRSEKRGAEVWYDVVDPKIFDLIDIMVDCIIQNLNMSKDILRVLIKERT</sequence>
<comment type="caution">
    <text evidence="5">The sequence shown here is derived from an EMBL/GenBank/DDBJ whole genome shotgun (WGS) entry which is preliminary data.</text>
</comment>
<dbReference type="PANTHER" id="PTHR43132:SF2">
    <property type="entry name" value="ARSENICAL RESISTANCE OPERON REPRESSOR ARSR-RELATED"/>
    <property type="match status" value="1"/>
</dbReference>
<dbReference type="SUPFAM" id="SSF46785">
    <property type="entry name" value="Winged helix' DNA-binding domain"/>
    <property type="match status" value="1"/>
</dbReference>
<gene>
    <name evidence="5" type="ORF">ENI34_07130</name>
</gene>
<evidence type="ECO:0000256" key="3">
    <source>
        <dbReference type="ARBA" id="ARBA00023163"/>
    </source>
</evidence>
<reference evidence="5" key="1">
    <citation type="journal article" date="2020" name="mSystems">
        <title>Genome- and Community-Level Interaction Insights into Carbon Utilization and Element Cycling Functions of Hydrothermarchaeota in Hydrothermal Sediment.</title>
        <authorList>
            <person name="Zhou Z."/>
            <person name="Liu Y."/>
            <person name="Xu W."/>
            <person name="Pan J."/>
            <person name="Luo Z.H."/>
            <person name="Li M."/>
        </authorList>
    </citation>
    <scope>NUCLEOTIDE SEQUENCE</scope>
    <source>
        <strain evidence="5">HyVt-388</strain>
    </source>
</reference>
<name>A0A9C9EMZ0_UNCW3</name>
<dbReference type="InterPro" id="IPR001845">
    <property type="entry name" value="HTH_ArsR_DNA-bd_dom"/>
</dbReference>